<dbReference type="PANTHER" id="PTHR33121">
    <property type="entry name" value="CYCLIC DI-GMP PHOSPHODIESTERASE PDEF"/>
    <property type="match status" value="1"/>
</dbReference>
<reference evidence="2 3" key="1">
    <citation type="submission" date="2019-06" db="EMBL/GenBank/DDBJ databases">
        <title>Sequencing the genomes of 1000 actinobacteria strains.</title>
        <authorList>
            <person name="Klenk H.-P."/>
        </authorList>
    </citation>
    <scope>NUCLEOTIDE SEQUENCE [LARGE SCALE GENOMIC DNA]</scope>
    <source>
        <strain evidence="2 3">DSM 102200</strain>
    </source>
</reference>
<evidence type="ECO:0000313" key="2">
    <source>
        <dbReference type="EMBL" id="TQM01342.1"/>
    </source>
</evidence>
<dbReference type="Proteomes" id="UP000316096">
    <property type="component" value="Unassembled WGS sequence"/>
</dbReference>
<evidence type="ECO:0000313" key="3">
    <source>
        <dbReference type="Proteomes" id="UP000316096"/>
    </source>
</evidence>
<organism evidence="2 3">
    <name type="scientific">Actinoallomurus bryophytorum</name>
    <dbReference type="NCBI Taxonomy" id="1490222"/>
    <lineage>
        <taxon>Bacteria</taxon>
        <taxon>Bacillati</taxon>
        <taxon>Actinomycetota</taxon>
        <taxon>Actinomycetes</taxon>
        <taxon>Streptosporangiales</taxon>
        <taxon>Thermomonosporaceae</taxon>
        <taxon>Actinoallomurus</taxon>
    </lineage>
</organism>
<dbReference type="InterPro" id="IPR035919">
    <property type="entry name" value="EAL_sf"/>
</dbReference>
<name>A0A543CW64_9ACTN</name>
<feature type="domain" description="EAL" evidence="1">
    <location>
        <begin position="11"/>
        <end position="235"/>
    </location>
</feature>
<sequence length="382" mass="40841">MTDYAAYTGGPENTFARHGDVAPSPQIAFQPIIDLDTGTVVAMSAPAPMGHISELESDVDRAILAARATSRRETLLPLHVFLHARTLGDDRSMDRLHHTLAGLGRRPGGVIVSVNGLFGGMPPAEAAARLGRLRAIGYLIGIERVEDLPSRFVAEVAPSVLTLDPELSRRASADSRRAALVDGLVSMGRRTGGHVLAPGIVNEDQLTKLRGLGVRLAQGPLLAPPDWRPGVPVSVHLGPREADRLGPRVTEFMLPATVMPEDATAESVFAAFNAEPNTTSVVLVDPGQRPRYTVDRTRFLLKFAGAYGHALHAHKPANRLADAPRPVPRTVPAIAALRAAGDDAERVYDDLVVVDEVGRCMGVARVGDLIRSLSELERRSAS</sequence>
<proteinExistence type="predicted"/>
<comment type="caution">
    <text evidence="2">The sequence shown here is derived from an EMBL/GenBank/DDBJ whole genome shotgun (WGS) entry which is preliminary data.</text>
</comment>
<dbReference type="AlphaFoldDB" id="A0A543CW64"/>
<dbReference type="GO" id="GO:0071111">
    <property type="term" value="F:cyclic-guanylate-specific phosphodiesterase activity"/>
    <property type="evidence" value="ECO:0007669"/>
    <property type="project" value="InterPro"/>
</dbReference>
<protein>
    <submittedName>
        <fullName evidence="2">EAL domain-containing protein (Putative c-di-GMP-specific phosphodiesterase class I)</fullName>
    </submittedName>
</protein>
<keyword evidence="3" id="KW-1185">Reference proteome</keyword>
<dbReference type="SMART" id="SM00052">
    <property type="entry name" value="EAL"/>
    <property type="match status" value="1"/>
</dbReference>
<dbReference type="RefSeq" id="WP_246122322.1">
    <property type="nucleotide sequence ID" value="NZ_VFOZ01000001.1"/>
</dbReference>
<dbReference type="EMBL" id="VFOZ01000001">
    <property type="protein sequence ID" value="TQM01342.1"/>
    <property type="molecule type" value="Genomic_DNA"/>
</dbReference>
<dbReference type="Pfam" id="PF00563">
    <property type="entry name" value="EAL"/>
    <property type="match status" value="1"/>
</dbReference>
<dbReference type="SUPFAM" id="SSF141868">
    <property type="entry name" value="EAL domain-like"/>
    <property type="match status" value="1"/>
</dbReference>
<gene>
    <name evidence="2" type="ORF">FB559_7099</name>
</gene>
<accession>A0A543CW64</accession>
<evidence type="ECO:0000259" key="1">
    <source>
        <dbReference type="SMART" id="SM00052"/>
    </source>
</evidence>
<dbReference type="PANTHER" id="PTHR33121:SF70">
    <property type="entry name" value="SIGNALING PROTEIN YKOW"/>
    <property type="match status" value="1"/>
</dbReference>
<dbReference type="CDD" id="cd01948">
    <property type="entry name" value="EAL"/>
    <property type="match status" value="1"/>
</dbReference>
<dbReference type="InterPro" id="IPR050706">
    <property type="entry name" value="Cyclic-di-GMP_PDE-like"/>
</dbReference>
<dbReference type="Gene3D" id="3.20.20.450">
    <property type="entry name" value="EAL domain"/>
    <property type="match status" value="1"/>
</dbReference>
<dbReference type="InterPro" id="IPR001633">
    <property type="entry name" value="EAL_dom"/>
</dbReference>